<dbReference type="EMBL" id="UINC01004299">
    <property type="protein sequence ID" value="SVA13298.1"/>
    <property type="molecule type" value="Genomic_DNA"/>
</dbReference>
<dbReference type="InterPro" id="IPR000914">
    <property type="entry name" value="SBP_5_dom"/>
</dbReference>
<dbReference type="AlphaFoldDB" id="A0A381TCI4"/>
<dbReference type="PROSITE" id="PS01040">
    <property type="entry name" value="SBP_BACTERIAL_5"/>
    <property type="match status" value="1"/>
</dbReference>
<evidence type="ECO:0000256" key="3">
    <source>
        <dbReference type="ARBA" id="ARBA00022729"/>
    </source>
</evidence>
<dbReference type="InterPro" id="IPR030678">
    <property type="entry name" value="Peptide/Ni-bd"/>
</dbReference>
<dbReference type="InterPro" id="IPR039424">
    <property type="entry name" value="SBP_5"/>
</dbReference>
<organism evidence="5">
    <name type="scientific">marine metagenome</name>
    <dbReference type="NCBI Taxonomy" id="408172"/>
    <lineage>
        <taxon>unclassified sequences</taxon>
        <taxon>metagenomes</taxon>
        <taxon>ecological metagenomes</taxon>
    </lineage>
</organism>
<name>A0A381TCI4_9ZZZZ</name>
<accession>A0A381TCI4</accession>
<proteinExistence type="inferred from homology"/>
<dbReference type="GO" id="GO:0042597">
    <property type="term" value="C:periplasmic space"/>
    <property type="evidence" value="ECO:0007669"/>
    <property type="project" value="UniProtKB-ARBA"/>
</dbReference>
<dbReference type="PANTHER" id="PTHR30290:SF9">
    <property type="entry name" value="OLIGOPEPTIDE-BINDING PROTEIN APPA"/>
    <property type="match status" value="1"/>
</dbReference>
<gene>
    <name evidence="5" type="ORF">METZ01_LOCUS66152</name>
</gene>
<evidence type="ECO:0000313" key="5">
    <source>
        <dbReference type="EMBL" id="SVA13298.1"/>
    </source>
</evidence>
<keyword evidence="3" id="KW-0732">Signal</keyword>
<dbReference type="PANTHER" id="PTHR30290">
    <property type="entry name" value="PERIPLASMIC BINDING COMPONENT OF ABC TRANSPORTER"/>
    <property type="match status" value="1"/>
</dbReference>
<dbReference type="Gene3D" id="3.40.190.10">
    <property type="entry name" value="Periplasmic binding protein-like II"/>
    <property type="match status" value="1"/>
</dbReference>
<keyword evidence="2" id="KW-0813">Transport</keyword>
<dbReference type="GO" id="GO:0043190">
    <property type="term" value="C:ATP-binding cassette (ABC) transporter complex"/>
    <property type="evidence" value="ECO:0007669"/>
    <property type="project" value="InterPro"/>
</dbReference>
<dbReference type="Pfam" id="PF00496">
    <property type="entry name" value="SBP_bac_5"/>
    <property type="match status" value="1"/>
</dbReference>
<reference evidence="5" key="1">
    <citation type="submission" date="2018-05" db="EMBL/GenBank/DDBJ databases">
        <authorList>
            <person name="Lanie J.A."/>
            <person name="Ng W.-L."/>
            <person name="Kazmierczak K.M."/>
            <person name="Andrzejewski T.M."/>
            <person name="Davidsen T.M."/>
            <person name="Wayne K.J."/>
            <person name="Tettelin H."/>
            <person name="Glass J.I."/>
            <person name="Rusch D."/>
            <person name="Podicherti R."/>
            <person name="Tsui H.-C.T."/>
            <person name="Winkler M.E."/>
        </authorList>
    </citation>
    <scope>NUCLEOTIDE SEQUENCE</scope>
</reference>
<dbReference type="InterPro" id="IPR023765">
    <property type="entry name" value="SBP_5_CS"/>
</dbReference>
<comment type="similarity">
    <text evidence="1">Belongs to the bacterial solute-binding protein 5 family.</text>
</comment>
<evidence type="ECO:0000256" key="1">
    <source>
        <dbReference type="ARBA" id="ARBA00005695"/>
    </source>
</evidence>
<evidence type="ECO:0000259" key="4">
    <source>
        <dbReference type="Pfam" id="PF00496"/>
    </source>
</evidence>
<protein>
    <recommendedName>
        <fullName evidence="4">Solute-binding protein family 5 domain-containing protein</fullName>
    </recommendedName>
</protein>
<dbReference type="Gene3D" id="3.10.105.10">
    <property type="entry name" value="Dipeptide-binding Protein, Domain 3"/>
    <property type="match status" value="1"/>
</dbReference>
<dbReference type="SUPFAM" id="SSF53850">
    <property type="entry name" value="Periplasmic binding protein-like II"/>
    <property type="match status" value="1"/>
</dbReference>
<dbReference type="GO" id="GO:0015833">
    <property type="term" value="P:peptide transport"/>
    <property type="evidence" value="ECO:0007669"/>
    <property type="project" value="TreeGrafter"/>
</dbReference>
<dbReference type="PIRSF" id="PIRSF002741">
    <property type="entry name" value="MppA"/>
    <property type="match status" value="1"/>
</dbReference>
<dbReference type="GO" id="GO:1904680">
    <property type="term" value="F:peptide transmembrane transporter activity"/>
    <property type="evidence" value="ECO:0007669"/>
    <property type="project" value="TreeGrafter"/>
</dbReference>
<sequence>MKYFIFKTVCLVGLCAVILVGGAYADTLRMAYSAAPKTVDPYKSSASPTASLNEHIYEALVSRTNKKLLATSYHWEDDTTLVVNLRKGVKFHNGADFTAQDVIYSSCRMMYRVNDKKNMLTSAMSPVVDVVALDDHTVAFKTVGLYPILIQKLKSLSILSAGDADLGPELKFDNTGDCGITRYPTKAQFESGEFANGTGQYKLVSFANTGDANLVRNDQYWGEPSNWDSVEIRSVTNSGARMAGLLAGDFDLIENPTQEDLLSLEGNSSYSYSSLPSWRSIFLILDVGSDVAPGVTTPDGSNPFKDIRVRKALSLSIDRNAIVNKLMGGLATVASQFAPSYQEGADSSMPDMAYDPDMAKKLLAEAGYSDSITLDLNVPNDRYQNGTRVAQAIAQYFTRIGVKVNLKAEPWSVFRKGRSGREFGIFMYGWGHPQGPAQMLSYAFPSRNKELNLGGSNYSNYQNADLDAAMEKWAVETDEAKAFAYNQEAMRIAVEELPGIPLYYQHSIWAHTSDISVAGRPDERTFAEMATKN</sequence>
<evidence type="ECO:0000256" key="2">
    <source>
        <dbReference type="ARBA" id="ARBA00022448"/>
    </source>
</evidence>
<feature type="domain" description="Solute-binding protein family 5" evidence="4">
    <location>
        <begin position="68"/>
        <end position="444"/>
    </location>
</feature>